<protein>
    <submittedName>
        <fullName evidence="1">Uncharacterized protein</fullName>
    </submittedName>
</protein>
<sequence>MQIASRSETDWEGDGRELCAGCGAVGGAVRARRISSVRRVRSRGIQWDSDSGSLQ</sequence>
<evidence type="ECO:0000313" key="2">
    <source>
        <dbReference type="Proteomes" id="UP000184267"/>
    </source>
</evidence>
<keyword evidence="2" id="KW-1185">Reference proteome</keyword>
<accession>A0A1M2W275</accession>
<dbReference type="EMBL" id="MNAD01000345">
    <property type="protein sequence ID" value="OJT13959.1"/>
    <property type="molecule type" value="Genomic_DNA"/>
</dbReference>
<dbReference type="AlphaFoldDB" id="A0A1M2W275"/>
<comment type="caution">
    <text evidence="1">The sequence shown here is derived from an EMBL/GenBank/DDBJ whole genome shotgun (WGS) entry which is preliminary data.</text>
</comment>
<evidence type="ECO:0000313" key="1">
    <source>
        <dbReference type="EMBL" id="OJT13959.1"/>
    </source>
</evidence>
<proteinExistence type="predicted"/>
<reference evidence="1 2" key="1">
    <citation type="submission" date="2016-10" db="EMBL/GenBank/DDBJ databases">
        <title>Genome sequence of the basidiomycete white-rot fungus Trametes pubescens.</title>
        <authorList>
            <person name="Makela M.R."/>
            <person name="Granchi Z."/>
            <person name="Peng M."/>
            <person name="De Vries R.P."/>
            <person name="Grigoriev I."/>
            <person name="Riley R."/>
            <person name="Hilden K."/>
        </authorList>
    </citation>
    <scope>NUCLEOTIDE SEQUENCE [LARGE SCALE GENOMIC DNA]</scope>
    <source>
        <strain evidence="1 2">FBCC735</strain>
    </source>
</reference>
<gene>
    <name evidence="1" type="ORF">TRAPUB_9498</name>
</gene>
<name>A0A1M2W275_TRAPU</name>
<organism evidence="1 2">
    <name type="scientific">Trametes pubescens</name>
    <name type="common">White-rot fungus</name>
    <dbReference type="NCBI Taxonomy" id="154538"/>
    <lineage>
        <taxon>Eukaryota</taxon>
        <taxon>Fungi</taxon>
        <taxon>Dikarya</taxon>
        <taxon>Basidiomycota</taxon>
        <taxon>Agaricomycotina</taxon>
        <taxon>Agaricomycetes</taxon>
        <taxon>Polyporales</taxon>
        <taxon>Polyporaceae</taxon>
        <taxon>Trametes</taxon>
    </lineage>
</organism>
<dbReference type="Proteomes" id="UP000184267">
    <property type="component" value="Unassembled WGS sequence"/>
</dbReference>